<accession>A0ACA9MU04</accession>
<organism evidence="1 2">
    <name type="scientific">Cetraspora pellucida</name>
    <dbReference type="NCBI Taxonomy" id="1433469"/>
    <lineage>
        <taxon>Eukaryota</taxon>
        <taxon>Fungi</taxon>
        <taxon>Fungi incertae sedis</taxon>
        <taxon>Mucoromycota</taxon>
        <taxon>Glomeromycotina</taxon>
        <taxon>Glomeromycetes</taxon>
        <taxon>Diversisporales</taxon>
        <taxon>Gigasporaceae</taxon>
        <taxon>Cetraspora</taxon>
    </lineage>
</organism>
<evidence type="ECO:0000313" key="1">
    <source>
        <dbReference type="EMBL" id="CAG8607259.1"/>
    </source>
</evidence>
<evidence type="ECO:0000313" key="2">
    <source>
        <dbReference type="Proteomes" id="UP000789366"/>
    </source>
</evidence>
<gene>
    <name evidence="1" type="ORF">SPELUC_LOCUS7363</name>
</gene>
<reference evidence="1" key="1">
    <citation type="submission" date="2021-06" db="EMBL/GenBank/DDBJ databases">
        <authorList>
            <person name="Kallberg Y."/>
            <person name="Tangrot J."/>
            <person name="Rosling A."/>
        </authorList>
    </citation>
    <scope>NUCLEOTIDE SEQUENCE</scope>
    <source>
        <strain evidence="1">28 12/20/2015</strain>
    </source>
</reference>
<protein>
    <submittedName>
        <fullName evidence="1">13861_t:CDS:1</fullName>
    </submittedName>
</protein>
<dbReference type="Proteomes" id="UP000789366">
    <property type="component" value="Unassembled WGS sequence"/>
</dbReference>
<proteinExistence type="predicted"/>
<keyword evidence="2" id="KW-1185">Reference proteome</keyword>
<comment type="caution">
    <text evidence="1">The sequence shown here is derived from an EMBL/GenBank/DDBJ whole genome shotgun (WGS) entry which is preliminary data.</text>
</comment>
<sequence>EELKAAQKNLLATIKEIKKDGGEVVFEDKIDELKKRCEEYEKKAQADGQKADKYNAYINRLLEKAVEKNRKLTAIHKYKEERGATERERLK</sequence>
<feature type="non-terminal residue" evidence="1">
    <location>
        <position position="1"/>
    </location>
</feature>
<dbReference type="EMBL" id="CAJVPW010009618">
    <property type="protein sequence ID" value="CAG8607259.1"/>
    <property type="molecule type" value="Genomic_DNA"/>
</dbReference>
<name>A0ACA9MU04_9GLOM</name>